<feature type="compositionally biased region" description="Low complexity" evidence="1">
    <location>
        <begin position="1"/>
        <end position="16"/>
    </location>
</feature>
<evidence type="ECO:0000313" key="3">
    <source>
        <dbReference type="Proteomes" id="UP000663760"/>
    </source>
</evidence>
<dbReference type="EMBL" id="LR746278">
    <property type="protein sequence ID" value="CAA7408666.1"/>
    <property type="molecule type" value="Genomic_DNA"/>
</dbReference>
<accession>A0A7I8LG65</accession>
<evidence type="ECO:0000256" key="1">
    <source>
        <dbReference type="SAM" id="MobiDB-lite"/>
    </source>
</evidence>
<feature type="compositionally biased region" description="Polar residues" evidence="1">
    <location>
        <begin position="27"/>
        <end position="39"/>
    </location>
</feature>
<dbReference type="AlphaFoldDB" id="A0A7I8LG65"/>
<feature type="region of interest" description="Disordered" evidence="1">
    <location>
        <begin position="1"/>
        <end position="53"/>
    </location>
</feature>
<protein>
    <submittedName>
        <fullName evidence="2">Uncharacterized protein</fullName>
    </submittedName>
</protein>
<dbReference type="Proteomes" id="UP000663760">
    <property type="component" value="Chromosome 15"/>
</dbReference>
<reference evidence="2" key="1">
    <citation type="submission" date="2020-02" db="EMBL/GenBank/DDBJ databases">
        <authorList>
            <person name="Scholz U."/>
            <person name="Mascher M."/>
            <person name="Fiebig A."/>
        </authorList>
    </citation>
    <scope>NUCLEOTIDE SEQUENCE</scope>
</reference>
<sequence>MASFTSSAAAASAPGARPLARERRATAQASSFGTTSHSPSLPRMRNSSASVRAVTVTSGSGITYGFK</sequence>
<keyword evidence="3" id="KW-1185">Reference proteome</keyword>
<name>A0A7I8LG65_SPIIN</name>
<organism evidence="2 3">
    <name type="scientific">Spirodela intermedia</name>
    <name type="common">Intermediate duckweed</name>
    <dbReference type="NCBI Taxonomy" id="51605"/>
    <lineage>
        <taxon>Eukaryota</taxon>
        <taxon>Viridiplantae</taxon>
        <taxon>Streptophyta</taxon>
        <taxon>Embryophyta</taxon>
        <taxon>Tracheophyta</taxon>
        <taxon>Spermatophyta</taxon>
        <taxon>Magnoliopsida</taxon>
        <taxon>Liliopsida</taxon>
        <taxon>Araceae</taxon>
        <taxon>Lemnoideae</taxon>
        <taxon>Spirodela</taxon>
    </lineage>
</organism>
<gene>
    <name evidence="2" type="ORF">SI8410_15019344</name>
</gene>
<proteinExistence type="predicted"/>
<evidence type="ECO:0000313" key="2">
    <source>
        <dbReference type="EMBL" id="CAA7408666.1"/>
    </source>
</evidence>